<proteinExistence type="predicted"/>
<sequence>MSDTTPANHQRLKHRLHHTTAQTARQILGGDHSGAVGDGASGVVLRKAMIGYDGEIFIRSSDKMLVTVRTDVAVVLIGWFGGANVAGGRDGGLGGANCSLGYVRHCSFCCSFEGAYFEAWTGRGGYVFFHTTLISDVCLLTIAAQHVQNSRNLLSRRSI</sequence>
<keyword evidence="2" id="KW-1185">Reference proteome</keyword>
<dbReference type="EMBL" id="MU006720">
    <property type="protein sequence ID" value="KAF2626663.1"/>
    <property type="molecule type" value="Genomic_DNA"/>
</dbReference>
<name>A0ACB6RZT5_9PLEO</name>
<gene>
    <name evidence="1" type="ORF">BU25DRAFT_92488</name>
</gene>
<protein>
    <submittedName>
        <fullName evidence="1">Uncharacterized protein</fullName>
    </submittedName>
</protein>
<accession>A0ACB6RZT5</accession>
<reference evidence="1" key="1">
    <citation type="journal article" date="2020" name="Stud. Mycol.">
        <title>101 Dothideomycetes genomes: a test case for predicting lifestyles and emergence of pathogens.</title>
        <authorList>
            <person name="Haridas S."/>
            <person name="Albert R."/>
            <person name="Binder M."/>
            <person name="Bloem J."/>
            <person name="Labutti K."/>
            <person name="Salamov A."/>
            <person name="Andreopoulos B."/>
            <person name="Baker S."/>
            <person name="Barry K."/>
            <person name="Bills G."/>
            <person name="Bluhm B."/>
            <person name="Cannon C."/>
            <person name="Castanera R."/>
            <person name="Culley D."/>
            <person name="Daum C."/>
            <person name="Ezra D."/>
            <person name="Gonzalez J."/>
            <person name="Henrissat B."/>
            <person name="Kuo A."/>
            <person name="Liang C."/>
            <person name="Lipzen A."/>
            <person name="Lutzoni F."/>
            <person name="Magnuson J."/>
            <person name="Mondo S."/>
            <person name="Nolan M."/>
            <person name="Ohm R."/>
            <person name="Pangilinan J."/>
            <person name="Park H.-J."/>
            <person name="Ramirez L."/>
            <person name="Alfaro M."/>
            <person name="Sun H."/>
            <person name="Tritt A."/>
            <person name="Yoshinaga Y."/>
            <person name="Zwiers L.-H."/>
            <person name="Turgeon B."/>
            <person name="Goodwin S."/>
            <person name="Spatafora J."/>
            <person name="Crous P."/>
            <person name="Grigoriev I."/>
        </authorList>
    </citation>
    <scope>NUCLEOTIDE SEQUENCE</scope>
    <source>
        <strain evidence="1">CBS 525.71</strain>
    </source>
</reference>
<comment type="caution">
    <text evidence="1">The sequence shown here is derived from an EMBL/GenBank/DDBJ whole genome shotgun (WGS) entry which is preliminary data.</text>
</comment>
<organism evidence="1 2">
    <name type="scientific">Macroventuria anomochaeta</name>
    <dbReference type="NCBI Taxonomy" id="301207"/>
    <lineage>
        <taxon>Eukaryota</taxon>
        <taxon>Fungi</taxon>
        <taxon>Dikarya</taxon>
        <taxon>Ascomycota</taxon>
        <taxon>Pezizomycotina</taxon>
        <taxon>Dothideomycetes</taxon>
        <taxon>Pleosporomycetidae</taxon>
        <taxon>Pleosporales</taxon>
        <taxon>Pleosporineae</taxon>
        <taxon>Didymellaceae</taxon>
        <taxon>Macroventuria</taxon>
    </lineage>
</organism>
<evidence type="ECO:0000313" key="1">
    <source>
        <dbReference type="EMBL" id="KAF2626663.1"/>
    </source>
</evidence>
<dbReference type="Proteomes" id="UP000799754">
    <property type="component" value="Unassembled WGS sequence"/>
</dbReference>
<evidence type="ECO:0000313" key="2">
    <source>
        <dbReference type="Proteomes" id="UP000799754"/>
    </source>
</evidence>